<evidence type="ECO:0000256" key="6">
    <source>
        <dbReference type="ARBA" id="ARBA00023054"/>
    </source>
</evidence>
<feature type="compositionally biased region" description="Gly residues" evidence="12">
    <location>
        <begin position="693"/>
        <end position="712"/>
    </location>
</feature>
<comment type="subcellular location">
    <subcellularLocation>
        <location evidence="2">Cell projection</location>
        <location evidence="2">Dendritic spine</location>
    </subcellularLocation>
    <subcellularLocation>
        <location evidence="1">Cytoplasm</location>
        <location evidence="1">Cell cortex</location>
    </subcellularLocation>
</comment>
<comment type="caution">
    <text evidence="14">The sequence shown here is derived from an EMBL/GenBank/DDBJ whole genome shotgun (WGS) entry which is preliminary data.</text>
</comment>
<evidence type="ECO:0000256" key="4">
    <source>
        <dbReference type="ARBA" id="ARBA00022481"/>
    </source>
</evidence>
<feature type="region of interest" description="Disordered" evidence="12">
    <location>
        <begin position="1596"/>
        <end position="1625"/>
    </location>
</feature>
<feature type="repeat" description="ANK" evidence="10">
    <location>
        <begin position="1089"/>
        <end position="1121"/>
    </location>
</feature>
<evidence type="ECO:0000256" key="8">
    <source>
        <dbReference type="ARBA" id="ARBA00044742"/>
    </source>
</evidence>
<dbReference type="PANTHER" id="PTHR23166:SF5">
    <property type="entry name" value="CTTNBP2 N-TERMINAL-LIKE PROTEIN"/>
    <property type="match status" value="1"/>
</dbReference>
<evidence type="ECO:0000256" key="11">
    <source>
        <dbReference type="SAM" id="Coils"/>
    </source>
</evidence>
<dbReference type="Pfam" id="PF09727">
    <property type="entry name" value="CortBP2"/>
    <property type="match status" value="1"/>
</dbReference>
<keyword evidence="10" id="KW-0040">ANK repeat</keyword>
<evidence type="ECO:0000313" key="15">
    <source>
        <dbReference type="Proteomes" id="UP001286313"/>
    </source>
</evidence>
<evidence type="ECO:0000313" key="14">
    <source>
        <dbReference type="EMBL" id="KAK3882026.1"/>
    </source>
</evidence>
<protein>
    <recommendedName>
        <fullName evidence="3">Cortactin-binding protein 2</fullName>
    </recommendedName>
</protein>
<feature type="compositionally biased region" description="Polar residues" evidence="12">
    <location>
        <begin position="875"/>
        <end position="885"/>
    </location>
</feature>
<feature type="compositionally biased region" description="Low complexity" evidence="12">
    <location>
        <begin position="1219"/>
        <end position="1228"/>
    </location>
</feature>
<feature type="repeat" description="ANK" evidence="10">
    <location>
        <begin position="979"/>
        <end position="1011"/>
    </location>
</feature>
<feature type="region of interest" description="Disordered" evidence="12">
    <location>
        <begin position="1"/>
        <end position="31"/>
    </location>
</feature>
<evidence type="ECO:0000256" key="9">
    <source>
        <dbReference type="ARBA" id="ARBA00044767"/>
    </source>
</evidence>
<feature type="region of interest" description="Disordered" evidence="12">
    <location>
        <begin position="1216"/>
        <end position="1246"/>
    </location>
</feature>
<feature type="compositionally biased region" description="Polar residues" evidence="12">
    <location>
        <begin position="1"/>
        <end position="12"/>
    </location>
</feature>
<feature type="compositionally biased region" description="Low complexity" evidence="12">
    <location>
        <begin position="782"/>
        <end position="794"/>
    </location>
</feature>
<feature type="compositionally biased region" description="Low complexity" evidence="12">
    <location>
        <begin position="804"/>
        <end position="813"/>
    </location>
</feature>
<dbReference type="Gene3D" id="1.25.40.20">
    <property type="entry name" value="Ankyrin repeat-containing domain"/>
    <property type="match status" value="1"/>
</dbReference>
<keyword evidence="6 11" id="KW-0175">Coiled coil</keyword>
<evidence type="ECO:0000256" key="5">
    <source>
        <dbReference type="ARBA" id="ARBA00023018"/>
    </source>
</evidence>
<evidence type="ECO:0000256" key="1">
    <source>
        <dbReference type="ARBA" id="ARBA00004544"/>
    </source>
</evidence>
<dbReference type="PROSITE" id="PS50088">
    <property type="entry name" value="ANK_REPEAT"/>
    <property type="match status" value="2"/>
</dbReference>
<dbReference type="InterPro" id="IPR019131">
    <property type="entry name" value="Cortactin-binding_p2_N"/>
</dbReference>
<feature type="compositionally biased region" description="Low complexity" evidence="12">
    <location>
        <begin position="486"/>
        <end position="495"/>
    </location>
</feature>
<dbReference type="GO" id="GO:0005938">
    <property type="term" value="C:cell cortex"/>
    <property type="evidence" value="ECO:0007669"/>
    <property type="project" value="UniProtKB-SubCell"/>
</dbReference>
<dbReference type="PROSITE" id="PS50297">
    <property type="entry name" value="ANK_REP_REGION"/>
    <property type="match status" value="2"/>
</dbReference>
<feature type="compositionally biased region" description="Low complexity" evidence="12">
    <location>
        <begin position="575"/>
        <end position="595"/>
    </location>
</feature>
<evidence type="ECO:0000259" key="13">
    <source>
        <dbReference type="Pfam" id="PF09727"/>
    </source>
</evidence>
<dbReference type="Pfam" id="PF00023">
    <property type="entry name" value="Ank"/>
    <property type="match status" value="1"/>
</dbReference>
<evidence type="ECO:0000256" key="7">
    <source>
        <dbReference type="ARBA" id="ARBA00023273"/>
    </source>
</evidence>
<feature type="compositionally biased region" description="Low complexity" evidence="12">
    <location>
        <begin position="682"/>
        <end position="692"/>
    </location>
</feature>
<evidence type="ECO:0000256" key="12">
    <source>
        <dbReference type="SAM" id="MobiDB-lite"/>
    </source>
</evidence>
<dbReference type="SMART" id="SM00248">
    <property type="entry name" value="ANK"/>
    <property type="match status" value="4"/>
</dbReference>
<feature type="region of interest" description="Disordered" evidence="12">
    <location>
        <begin position="349"/>
        <end position="387"/>
    </location>
</feature>
<evidence type="ECO:0000256" key="2">
    <source>
        <dbReference type="ARBA" id="ARBA00004552"/>
    </source>
</evidence>
<name>A0AAE1FYD9_PETCI</name>
<feature type="compositionally biased region" description="Low complexity" evidence="12">
    <location>
        <begin position="13"/>
        <end position="23"/>
    </location>
</feature>
<feature type="domain" description="Cortactin-binding protein-2 N-terminal" evidence="13">
    <location>
        <begin position="43"/>
        <end position="229"/>
    </location>
</feature>
<feature type="compositionally biased region" description="Polar residues" evidence="12">
    <location>
        <begin position="1605"/>
        <end position="1615"/>
    </location>
</feature>
<dbReference type="EMBL" id="JAWQEG010001144">
    <property type="protein sequence ID" value="KAK3882026.1"/>
    <property type="molecule type" value="Genomic_DNA"/>
</dbReference>
<dbReference type="InterPro" id="IPR050719">
    <property type="entry name" value="Cortactin-Actin_Reg"/>
</dbReference>
<evidence type="ECO:0000256" key="10">
    <source>
        <dbReference type="PROSITE-ProRule" id="PRU00023"/>
    </source>
</evidence>
<feature type="compositionally biased region" description="Pro residues" evidence="12">
    <location>
        <begin position="887"/>
        <end position="898"/>
    </location>
</feature>
<sequence>MAATAASPQKTSQQQQQQQQQGQPFEPLDKAASQTVKLNPKLELSRNDLLRLLSYMEGELQSRDVVIATLKTERVKNLLQYGRVGLSDPFLALQRDSIGGSVVRGGGVNEAELRALEETQLNQLEHLIAQQRKAHQRMRHVLREAEKRHSRVVAELEDERRKHEHDTAQGDDVTYALEKDRTRLKQELDSERAAKKKLEKELRKVQETLEEERGRQKQIILMLVEERKRLALQYVEERKRSEDLAQILSEEKGRIDSMAEGLEEESKKSLQMEAELEKQLADFDTERQQMRGQLAKKEERINELEALLEKQQREVDHYKKQLQEAHNVAMFQQTLSVSPPRIGIQARPQPPQLPAKPATLTQPQPRMPGALTPPKITPRVRASSPGIDDVAGVPMGLGGMAGTQHHVAPGPHSTGGVAVSVPPGVAAMSSVTKAVQLTATVNSVPVAGPTTGIARGVQPGVGLRPVMYSVSSSEVTRTVSTASKTYSVSENESGWSGSGEGEGPASLPGVVGGVPVERGVVRLTGPGVDARSQAQVVQVTPRVNVSASPGTKVITTTHGGKVTFQLTTNAPITTAASASPASNGQQQQTLSQTSTMIKKPPPPARSTQPGGPPPPVPLNKPAAAPPVPPNKPAVPPKKDLITRVGAGGQGVSVEPGTPISVEVKPQKVGPQTVKFGITISKTAGSGSQSVGTSGSGGQAVVGVGSGGSGGGSETPVAPSVEGGAVSPRRDAAQVGGGRPPVHATACVDSLSPELEHFHQLLISMAGSSNVAVPTSPALVPDLSPTPETPTSSTSPTPPPPSPLTPLSEPSSPLLLPPCSPPPLPADSGITTSPAPSSHAFSFSYPSSLVSTPQPSPQSFVTSPQASPSLPPQHSPKLSFQLLTHNSPSPPPLPSSSPPPLNVITTPVDCDAQSFAAVTPNSLKFSTYNHQSCSPPPISPTSPPPPILLSDPTMLLTAMDGEELEPPHSPLDVSTPLTVDGMTALHLAAQGNNWHSVPMLVRCGASVSAEDDDGRTPTYLALLYACTPAAAALLTFPQSLEHTTKDGCNYLHAAIKSGEAECVEVLLQHLVATQDGPSLLQRLACGADHTGTTPLALALAATHPDMLAALLHAGLDVPALLSHTPTLLHLASPAALSVLAAAGGSEVTCAVWLEGLDFSQTTNHEEVEEESARRGCGAERWAVGTIRISPATMWTALEDALTSLALHHWDTLARQGGGVCSSSGGSNSRTRGERRRSDPLQDSDLSPPCLGLTKAAISHFSIGHHKWTRGEYGLVSGPYDLLVNNSGQDVCIHLHALQAAAYTLLIPLPTLKNYLRLSEQCACVVVYGPRDSGKRALVRSLARLKAGSNGNVVLVDLGEGHGAGVEGVRGVVESGGGPVVLERVGREDWGSVWATVQGAAAGTVLATMDAWRRPGGGQLEGGVLWVQLRHDREPLASTLSRALTRHLTSVHAGLSPSPSSHTRRILDWVAAAWGRLAATLMALGFSAALHGPHLFSRTLEDAANPRDILRGVEELWNNIISDEIRTEVVNVWRGSSVGGEVDEARVVNMALYVVIQRSLAPALPLSAAEGHAFLTGLDGGLGRSAFQRIKSNLPLKRPKDLPLVPQQRNDNTQLSAPNVGLASPTSPEWNEANLTKILGLSPMGYA</sequence>
<feature type="compositionally biased region" description="Pro residues" evidence="12">
    <location>
        <begin position="599"/>
        <end position="635"/>
    </location>
</feature>
<evidence type="ECO:0000256" key="3">
    <source>
        <dbReference type="ARBA" id="ARBA00017042"/>
    </source>
</evidence>
<feature type="compositionally biased region" description="Polar residues" evidence="12">
    <location>
        <begin position="848"/>
        <end position="867"/>
    </location>
</feature>
<accession>A0AAE1FYD9</accession>
<reference evidence="14" key="1">
    <citation type="submission" date="2023-10" db="EMBL/GenBank/DDBJ databases">
        <title>Genome assemblies of two species of porcelain crab, Petrolisthes cinctipes and Petrolisthes manimaculis (Anomura: Porcellanidae).</title>
        <authorList>
            <person name="Angst P."/>
        </authorList>
    </citation>
    <scope>NUCLEOTIDE SEQUENCE</scope>
    <source>
        <strain evidence="14">PB745_01</strain>
        <tissue evidence="14">Gill</tissue>
    </source>
</reference>
<dbReference type="SUPFAM" id="SSF48403">
    <property type="entry name" value="Ankyrin repeat"/>
    <property type="match status" value="1"/>
</dbReference>
<organism evidence="14 15">
    <name type="scientific">Petrolisthes cinctipes</name>
    <name type="common">Flat porcelain crab</name>
    <dbReference type="NCBI Taxonomy" id="88211"/>
    <lineage>
        <taxon>Eukaryota</taxon>
        <taxon>Metazoa</taxon>
        <taxon>Ecdysozoa</taxon>
        <taxon>Arthropoda</taxon>
        <taxon>Crustacea</taxon>
        <taxon>Multicrustacea</taxon>
        <taxon>Malacostraca</taxon>
        <taxon>Eumalacostraca</taxon>
        <taxon>Eucarida</taxon>
        <taxon>Decapoda</taxon>
        <taxon>Pleocyemata</taxon>
        <taxon>Anomura</taxon>
        <taxon>Galatheoidea</taxon>
        <taxon>Porcellanidae</taxon>
        <taxon>Petrolisthes</taxon>
    </lineage>
</organism>
<gene>
    <name evidence="14" type="ORF">Pcinc_013572</name>
</gene>
<keyword evidence="15" id="KW-1185">Reference proteome</keyword>
<dbReference type="Pfam" id="PF12796">
    <property type="entry name" value="Ank_2"/>
    <property type="match status" value="1"/>
</dbReference>
<dbReference type="Proteomes" id="UP001286313">
    <property type="component" value="Unassembled WGS sequence"/>
</dbReference>
<dbReference type="InterPro" id="IPR002110">
    <property type="entry name" value="Ankyrin_rpt"/>
</dbReference>
<proteinExistence type="predicted"/>
<feature type="region of interest" description="Disordered" evidence="12">
    <location>
        <begin position="575"/>
        <end position="662"/>
    </location>
</feature>
<feature type="region of interest" description="Disordered" evidence="12">
    <location>
        <begin position="682"/>
        <end position="740"/>
    </location>
</feature>
<keyword evidence="4" id="KW-0488">Methylation</keyword>
<comment type="function">
    <text evidence="8">Regulates the dendritic spine distribution of CTTN/cortactin in hippocampal neurons, and thus controls dendritic spinogenesis and dendritic spine maintenance. Associates with the striatin-interacting phosphatase and kinase (STRIPAK) core complex to regulate dendritic spine distribution of the STRIPAK complex in hippocampal neurons.</text>
</comment>
<feature type="coiled-coil region" evidence="11">
    <location>
        <begin position="259"/>
        <end position="328"/>
    </location>
</feature>
<dbReference type="InterPro" id="IPR036770">
    <property type="entry name" value="Ankyrin_rpt-contain_sf"/>
</dbReference>
<feature type="compositionally biased region" description="Low complexity" evidence="12">
    <location>
        <begin position="832"/>
        <end position="847"/>
    </location>
</feature>
<comment type="subunit">
    <text evidence="9">Interacts with CTTN/cortactin SH3 domain. Interacts with STRN, STRN4/zinedin and MOB4/phocein; this interactions mediate the association with the STRIPAK core complex and may regulate dendritic spine distribution of the STRIPAK complex in hippocampal neurons. Activation of glutamate receptors weakens the interaction with STRN and STRN4.</text>
</comment>
<keyword evidence="7" id="KW-0966">Cell projection</keyword>
<keyword evidence="5" id="KW-0770">Synapse</keyword>
<feature type="coiled-coil region" evidence="11">
    <location>
        <begin position="114"/>
        <end position="215"/>
    </location>
</feature>
<dbReference type="GO" id="GO:0043197">
    <property type="term" value="C:dendritic spine"/>
    <property type="evidence" value="ECO:0007669"/>
    <property type="project" value="UniProtKB-SubCell"/>
</dbReference>
<feature type="region of interest" description="Disordered" evidence="12">
    <location>
        <begin position="775"/>
        <end position="898"/>
    </location>
</feature>
<feature type="compositionally biased region" description="Pro residues" evidence="12">
    <location>
        <begin position="814"/>
        <end position="824"/>
    </location>
</feature>
<feature type="region of interest" description="Disordered" evidence="12">
    <location>
        <begin position="486"/>
        <end position="507"/>
    </location>
</feature>
<dbReference type="PANTHER" id="PTHR23166">
    <property type="entry name" value="FILAMIN/GPBP-INTERACTING PROTEIN"/>
    <property type="match status" value="1"/>
</dbReference>